<feature type="signal peptide" evidence="1">
    <location>
        <begin position="1"/>
        <end position="21"/>
    </location>
</feature>
<dbReference type="AlphaFoldDB" id="A0A224XTH6"/>
<name>A0A224XTH6_9HEMI</name>
<proteinExistence type="predicted"/>
<sequence length="75" mass="8682">MYFQFFLLSFCLNNCTIITKSETFDSRVIFVAVNVSTCSTRRSTLTCRAFIDSTLSSIDFWHNLIATIISEFFVF</sequence>
<reference evidence="2" key="1">
    <citation type="journal article" date="2018" name="PLoS Negl. Trop. Dis.">
        <title>An insight into the salivary gland and fat body transcriptome of Panstrongylus lignarius (Hemiptera: Heteroptera), the main vector of Chagas disease in Peru.</title>
        <authorList>
            <person name="Nevoa J.C."/>
            <person name="Mendes M.T."/>
            <person name="da Silva M.V."/>
            <person name="Soares S.C."/>
            <person name="Oliveira C.J.F."/>
            <person name="Ribeiro J.M.C."/>
        </authorList>
    </citation>
    <scope>NUCLEOTIDE SEQUENCE</scope>
</reference>
<keyword evidence="1" id="KW-0732">Signal</keyword>
<protein>
    <submittedName>
        <fullName evidence="2">Putative secreted protein</fullName>
    </submittedName>
</protein>
<evidence type="ECO:0000313" key="2">
    <source>
        <dbReference type="EMBL" id="JAW15845.1"/>
    </source>
</evidence>
<evidence type="ECO:0000256" key="1">
    <source>
        <dbReference type="SAM" id="SignalP"/>
    </source>
</evidence>
<organism evidence="2">
    <name type="scientific">Panstrongylus lignarius</name>
    <dbReference type="NCBI Taxonomy" id="156445"/>
    <lineage>
        <taxon>Eukaryota</taxon>
        <taxon>Metazoa</taxon>
        <taxon>Ecdysozoa</taxon>
        <taxon>Arthropoda</taxon>
        <taxon>Hexapoda</taxon>
        <taxon>Insecta</taxon>
        <taxon>Pterygota</taxon>
        <taxon>Neoptera</taxon>
        <taxon>Paraneoptera</taxon>
        <taxon>Hemiptera</taxon>
        <taxon>Heteroptera</taxon>
        <taxon>Panheteroptera</taxon>
        <taxon>Cimicomorpha</taxon>
        <taxon>Reduviidae</taxon>
        <taxon>Triatominae</taxon>
        <taxon>Panstrongylus</taxon>
    </lineage>
</organism>
<dbReference type="EMBL" id="GFTR01000581">
    <property type="protein sequence ID" value="JAW15845.1"/>
    <property type="molecule type" value="Transcribed_RNA"/>
</dbReference>
<feature type="chain" id="PRO_5013098619" evidence="1">
    <location>
        <begin position="22"/>
        <end position="75"/>
    </location>
</feature>
<accession>A0A224XTH6</accession>